<evidence type="ECO:0000256" key="3">
    <source>
        <dbReference type="ARBA" id="ARBA00023125"/>
    </source>
</evidence>
<dbReference type="Pfam" id="PF00589">
    <property type="entry name" value="Phage_integrase"/>
    <property type="match status" value="1"/>
</dbReference>
<dbReference type="GO" id="GO:0015074">
    <property type="term" value="P:DNA integration"/>
    <property type="evidence" value="ECO:0007669"/>
    <property type="project" value="UniProtKB-KW"/>
</dbReference>
<name>A0A158JJG1_9BURK</name>
<dbReference type="AlphaFoldDB" id="A0A158JJG1"/>
<dbReference type="OrthoDB" id="662444at2"/>
<sequence length="449" mass="51011">MTSKDLVCRFLDTLSIGPETRSDYARALRKFGTFMSDKALPDEEGTIEVLRMWLRQEVQKSPVSCVENRARVIVRYLEWRTNAGGGSNPVLELYAHYGRLIGPVVRALLEDDNGSALRRLVPLPVWGSVLGPAMQEHVARMKLLGYRYDTRASDLLRFDRFLQRHPALATVPLRQQFDAWSNESPGLRHQYLAQQCGAALSKALRRKVPEIPTLPIEPGLYGRLTQQERRPYLFTEAEIRMLLDAARTFPSPKAPLRPVALHAMMTLAYCAGLRLGEIALLTVGDLDLARGLLEVRETKFFKSRRLALSPGALDVLRAYLEARAAFGAPITPGAPLWWSPLRRSGYCKRLIEWMLTEVIRRAGLKPAHGRRGPRVHDIRHTFVGHRMMQWYRAGINPQDRLPHLAAYLGHKDIRSTLAYLQVSPELLREASERYRRHGARVLRLPGEPS</sequence>
<gene>
    <name evidence="6" type="ORF">AWB69_08127</name>
</gene>
<keyword evidence="2" id="KW-0229">DNA integration</keyword>
<dbReference type="InterPro" id="IPR013762">
    <property type="entry name" value="Integrase-like_cat_sf"/>
</dbReference>
<dbReference type="InterPro" id="IPR011010">
    <property type="entry name" value="DNA_brk_join_enz"/>
</dbReference>
<dbReference type="InterPro" id="IPR002104">
    <property type="entry name" value="Integrase_catalytic"/>
</dbReference>
<organism evidence="6 7">
    <name type="scientific">Caballeronia udeis</name>
    <dbReference type="NCBI Taxonomy" id="1232866"/>
    <lineage>
        <taxon>Bacteria</taxon>
        <taxon>Pseudomonadati</taxon>
        <taxon>Pseudomonadota</taxon>
        <taxon>Betaproteobacteria</taxon>
        <taxon>Burkholderiales</taxon>
        <taxon>Burkholderiaceae</taxon>
        <taxon>Caballeronia</taxon>
    </lineage>
</organism>
<evidence type="ECO:0000256" key="2">
    <source>
        <dbReference type="ARBA" id="ARBA00022908"/>
    </source>
</evidence>
<dbReference type="Gene3D" id="1.10.443.10">
    <property type="entry name" value="Intergrase catalytic core"/>
    <property type="match status" value="1"/>
</dbReference>
<evidence type="ECO:0000313" key="6">
    <source>
        <dbReference type="EMBL" id="SAL69012.1"/>
    </source>
</evidence>
<evidence type="ECO:0000256" key="1">
    <source>
        <dbReference type="ARBA" id="ARBA00008857"/>
    </source>
</evidence>
<dbReference type="GO" id="GO:0003677">
    <property type="term" value="F:DNA binding"/>
    <property type="evidence" value="ECO:0007669"/>
    <property type="project" value="UniProtKB-KW"/>
</dbReference>
<dbReference type="RefSeq" id="WP_062092225.1">
    <property type="nucleotide sequence ID" value="NZ_FCOK02000095.1"/>
</dbReference>
<dbReference type="Proteomes" id="UP000054683">
    <property type="component" value="Unassembled WGS sequence"/>
</dbReference>
<dbReference type="EMBL" id="FCOK02000095">
    <property type="protein sequence ID" value="SAL69012.1"/>
    <property type="molecule type" value="Genomic_DNA"/>
</dbReference>
<dbReference type="PANTHER" id="PTHR30349:SF41">
    <property type="entry name" value="INTEGRASE_RECOMBINASE PROTEIN MJ0367-RELATED"/>
    <property type="match status" value="1"/>
</dbReference>
<keyword evidence="3" id="KW-0238">DNA-binding</keyword>
<comment type="similarity">
    <text evidence="1">Belongs to the 'phage' integrase family.</text>
</comment>
<feature type="domain" description="Tyr recombinase" evidence="5">
    <location>
        <begin position="229"/>
        <end position="432"/>
    </location>
</feature>
<dbReference type="InterPro" id="IPR050090">
    <property type="entry name" value="Tyrosine_recombinase_XerCD"/>
</dbReference>
<keyword evidence="4" id="KW-0233">DNA recombination</keyword>
<proteinExistence type="inferred from homology"/>
<evidence type="ECO:0000313" key="7">
    <source>
        <dbReference type="Proteomes" id="UP000054683"/>
    </source>
</evidence>
<accession>A0A158JJG1</accession>
<protein>
    <submittedName>
        <fullName evidence="6">Integrase family protein</fullName>
    </submittedName>
</protein>
<dbReference type="PANTHER" id="PTHR30349">
    <property type="entry name" value="PHAGE INTEGRASE-RELATED"/>
    <property type="match status" value="1"/>
</dbReference>
<evidence type="ECO:0000256" key="4">
    <source>
        <dbReference type="ARBA" id="ARBA00023172"/>
    </source>
</evidence>
<evidence type="ECO:0000259" key="5">
    <source>
        <dbReference type="PROSITE" id="PS51898"/>
    </source>
</evidence>
<dbReference type="GO" id="GO:0006310">
    <property type="term" value="P:DNA recombination"/>
    <property type="evidence" value="ECO:0007669"/>
    <property type="project" value="UniProtKB-KW"/>
</dbReference>
<reference evidence="6 7" key="1">
    <citation type="submission" date="2016-01" db="EMBL/GenBank/DDBJ databases">
        <authorList>
            <person name="Oliw E.H."/>
        </authorList>
    </citation>
    <scope>NUCLEOTIDE SEQUENCE [LARGE SCALE GENOMIC DNA]</scope>
    <source>
        <strain evidence="6">LMG 27134</strain>
    </source>
</reference>
<dbReference type="PROSITE" id="PS51898">
    <property type="entry name" value="TYR_RECOMBINASE"/>
    <property type="match status" value="1"/>
</dbReference>
<dbReference type="SUPFAM" id="SSF56349">
    <property type="entry name" value="DNA breaking-rejoining enzymes"/>
    <property type="match status" value="1"/>
</dbReference>